<feature type="signal peptide" evidence="4">
    <location>
        <begin position="1"/>
        <end position="21"/>
    </location>
</feature>
<dbReference type="Pfam" id="PF00379">
    <property type="entry name" value="Chitin_bind_4"/>
    <property type="match status" value="1"/>
</dbReference>
<dbReference type="InterPro" id="IPR000618">
    <property type="entry name" value="Insect_cuticle"/>
</dbReference>
<evidence type="ECO:0000256" key="4">
    <source>
        <dbReference type="SAM" id="SignalP"/>
    </source>
</evidence>
<comment type="caution">
    <text evidence="5">The sequence shown here is derived from an EMBL/GenBank/DDBJ whole genome shotgun (WGS) entry which is preliminary data.</text>
</comment>
<dbReference type="GO" id="GO:0031012">
    <property type="term" value="C:extracellular matrix"/>
    <property type="evidence" value="ECO:0007669"/>
    <property type="project" value="TreeGrafter"/>
</dbReference>
<reference evidence="5 6" key="1">
    <citation type="submission" date="2020-08" db="EMBL/GenBank/DDBJ databases">
        <title>Aphidius gifuensis genome sequencing and assembly.</title>
        <authorList>
            <person name="Du Z."/>
        </authorList>
    </citation>
    <scope>NUCLEOTIDE SEQUENCE [LARGE SCALE GENOMIC DNA]</scope>
    <source>
        <strain evidence="5">YNYX2018</strain>
        <tissue evidence="5">Adults</tissue>
    </source>
</reference>
<feature type="chain" id="PRO_5032953406" description="Cuticular protein" evidence="4">
    <location>
        <begin position="22"/>
        <end position="271"/>
    </location>
</feature>
<gene>
    <name evidence="5" type="ORF">HCN44_008263</name>
</gene>
<dbReference type="PANTHER" id="PTHR12236">
    <property type="entry name" value="STRUCTURAL CONTITUENT OF CUTICLE"/>
    <property type="match status" value="1"/>
</dbReference>
<proteinExistence type="predicted"/>
<dbReference type="AlphaFoldDB" id="A0A834XQP2"/>
<dbReference type="Proteomes" id="UP000639338">
    <property type="component" value="Unassembled WGS sequence"/>
</dbReference>
<feature type="region of interest" description="Disordered" evidence="3">
    <location>
        <begin position="122"/>
        <end position="154"/>
    </location>
</feature>
<dbReference type="InterPro" id="IPR051217">
    <property type="entry name" value="Insect_Cuticle_Struc_Prot"/>
</dbReference>
<evidence type="ECO:0008006" key="7">
    <source>
        <dbReference type="Google" id="ProtNLM"/>
    </source>
</evidence>
<dbReference type="GO" id="GO:0042302">
    <property type="term" value="F:structural constituent of cuticle"/>
    <property type="evidence" value="ECO:0007669"/>
    <property type="project" value="UniProtKB-UniRule"/>
</dbReference>
<evidence type="ECO:0000256" key="3">
    <source>
        <dbReference type="SAM" id="MobiDB-lite"/>
    </source>
</evidence>
<evidence type="ECO:0000256" key="2">
    <source>
        <dbReference type="PROSITE-ProRule" id="PRU00497"/>
    </source>
</evidence>
<accession>A0A834XQP2</accession>
<dbReference type="PROSITE" id="PS51155">
    <property type="entry name" value="CHIT_BIND_RR_2"/>
    <property type="match status" value="1"/>
</dbReference>
<sequence length="271" mass="29872">MIEEIFFLLALWCTMSTSVIGGLLPEAVNNGYQYNRPTGSVLDTTRSTDAYNSNGRFIKPVNGFDFGSRSSNINSIPGYGGIGYNTRTSSYPRSNIFNNGLDYPAPGTPGYNADQYRRYYNDENNAPRPYSFQYEVRDPPSGNDYGQQESSDGNVVRGEYRVLLPDTRTQVVTYTADDVNGYNADVRYEGQPQYQRPPGYQFNGLDGGYYKPGFGPAAYQGRVGYNVQPGVGGYNTNVNGIFRNTSGNDNGVGVIPSNQYLPPTTTTTYGK</sequence>
<evidence type="ECO:0000313" key="5">
    <source>
        <dbReference type="EMBL" id="KAF7989589.1"/>
    </source>
</evidence>
<keyword evidence="6" id="KW-1185">Reference proteome</keyword>
<dbReference type="EMBL" id="JACMRX010000005">
    <property type="protein sequence ID" value="KAF7989589.1"/>
    <property type="molecule type" value="Genomic_DNA"/>
</dbReference>
<keyword evidence="4" id="KW-0732">Signal</keyword>
<keyword evidence="1 2" id="KW-0193">Cuticle</keyword>
<evidence type="ECO:0000313" key="6">
    <source>
        <dbReference type="Proteomes" id="UP000639338"/>
    </source>
</evidence>
<feature type="compositionally biased region" description="Polar residues" evidence="3">
    <location>
        <begin position="144"/>
        <end position="153"/>
    </location>
</feature>
<organism evidence="5 6">
    <name type="scientific">Aphidius gifuensis</name>
    <name type="common">Parasitoid wasp</name>
    <dbReference type="NCBI Taxonomy" id="684658"/>
    <lineage>
        <taxon>Eukaryota</taxon>
        <taxon>Metazoa</taxon>
        <taxon>Ecdysozoa</taxon>
        <taxon>Arthropoda</taxon>
        <taxon>Hexapoda</taxon>
        <taxon>Insecta</taxon>
        <taxon>Pterygota</taxon>
        <taxon>Neoptera</taxon>
        <taxon>Endopterygota</taxon>
        <taxon>Hymenoptera</taxon>
        <taxon>Apocrita</taxon>
        <taxon>Ichneumonoidea</taxon>
        <taxon>Braconidae</taxon>
        <taxon>Aphidiinae</taxon>
        <taxon>Aphidius</taxon>
    </lineage>
</organism>
<name>A0A834XQP2_APHGI</name>
<evidence type="ECO:0000256" key="1">
    <source>
        <dbReference type="ARBA" id="ARBA00022460"/>
    </source>
</evidence>
<dbReference type="GO" id="GO:0005615">
    <property type="term" value="C:extracellular space"/>
    <property type="evidence" value="ECO:0007669"/>
    <property type="project" value="TreeGrafter"/>
</dbReference>
<dbReference type="PANTHER" id="PTHR12236:SF79">
    <property type="entry name" value="CUTICULAR PROTEIN 50CB-RELATED"/>
    <property type="match status" value="1"/>
</dbReference>
<protein>
    <recommendedName>
        <fullName evidence="7">Cuticular protein</fullName>
    </recommendedName>
</protein>
<dbReference type="OrthoDB" id="6365837at2759"/>